<evidence type="ECO:0000313" key="1">
    <source>
        <dbReference type="EMBL" id="MDR9774762.1"/>
    </source>
</evidence>
<protein>
    <submittedName>
        <fullName evidence="1">Uncharacterized protein</fullName>
    </submittedName>
</protein>
<organism evidence="1 2">
    <name type="scientific">Rhizobium hidalgonense</name>
    <dbReference type="NCBI Taxonomy" id="1538159"/>
    <lineage>
        <taxon>Bacteria</taxon>
        <taxon>Pseudomonadati</taxon>
        <taxon>Pseudomonadota</taxon>
        <taxon>Alphaproteobacteria</taxon>
        <taxon>Hyphomicrobiales</taxon>
        <taxon>Rhizobiaceae</taxon>
        <taxon>Rhizobium/Agrobacterium group</taxon>
        <taxon>Rhizobium</taxon>
    </lineage>
</organism>
<comment type="caution">
    <text evidence="1">The sequence shown here is derived from an EMBL/GenBank/DDBJ whole genome shotgun (WGS) entry which is preliminary data.</text>
</comment>
<sequence>MIGASCAATIDDPRGIKSAIVVVGVAQTSCSQDCKKSLDERWRIQALRHRRTGDWLKTRSLIVPLKGSEAPPGVRARDLFVPDLPIDTLKIKSRNVQVMLRPDDQVSGSNLFKAFTLTAHKRR</sequence>
<gene>
    <name evidence="1" type="ORF">RJJ65_19305</name>
</gene>
<proteinExistence type="predicted"/>
<evidence type="ECO:0000313" key="2">
    <source>
        <dbReference type="Proteomes" id="UP001268610"/>
    </source>
</evidence>
<accession>A0AAJ2GWQ6</accession>
<dbReference type="Proteomes" id="UP001268610">
    <property type="component" value="Unassembled WGS sequence"/>
</dbReference>
<dbReference type="EMBL" id="JAVLSF010000010">
    <property type="protein sequence ID" value="MDR9774762.1"/>
    <property type="molecule type" value="Genomic_DNA"/>
</dbReference>
<dbReference type="AlphaFoldDB" id="A0AAJ2GWQ6"/>
<dbReference type="RefSeq" id="WP_157214813.1">
    <property type="nucleotide sequence ID" value="NZ_JAVLSC010000003.1"/>
</dbReference>
<reference evidence="1" key="1">
    <citation type="submission" date="2023-04" db="EMBL/GenBank/DDBJ databases">
        <title>Genomic characterization of faba bean (Vicia faba) microsymbionts in Mexican soils.</title>
        <authorList>
            <person name="Rivera Orduna F.N."/>
            <person name="Guevara-Luna J."/>
            <person name="Yan J."/>
            <person name="Arroyo-Herrera I."/>
            <person name="Li Y."/>
            <person name="Vasquez-Murrieta M.S."/>
            <person name="Wang E.T."/>
        </authorList>
    </citation>
    <scope>NUCLEOTIDE SEQUENCE</scope>
    <source>
        <strain evidence="1">CH26</strain>
    </source>
</reference>
<name>A0AAJ2GWQ6_9HYPH</name>